<evidence type="ECO:0000256" key="4">
    <source>
        <dbReference type="SAM" id="MobiDB-lite"/>
    </source>
</evidence>
<dbReference type="SMART" id="SM00320">
    <property type="entry name" value="WD40"/>
    <property type="match status" value="5"/>
</dbReference>
<dbReference type="AlphaFoldDB" id="A0A7K7SRG8"/>
<dbReference type="InterPro" id="IPR015943">
    <property type="entry name" value="WD40/YVTN_repeat-like_dom_sf"/>
</dbReference>
<feature type="repeat" description="WD" evidence="3">
    <location>
        <begin position="260"/>
        <end position="299"/>
    </location>
</feature>
<feature type="repeat" description="WD" evidence="3">
    <location>
        <begin position="218"/>
        <end position="259"/>
    </location>
</feature>
<sequence length="841" mass="93872">VQEGPAAEENPPVFLADQDVTMVPASLPPHSEDTQAKDFTRCLPLQLSMYILGLLDEKSLSACADVNRHWAFLAEQVKVEQECRATVQKDFLQLKELCPRKTISNYAKRVSVKIPELNEQSHVIEVKDNNKRRKSKTERMNSEEFILHTVYRRLKTEKIQLEERNVFCGSYNTHVLMKQPDKGRIIHYSGGNLVAVASANRGVRLLGVPGVKEVPPLLLGHAGSIRALHLREKEGLLLTASFDLSIRCWNIHSGACMKIFNGHYGTITCLDSHKEQFVSGAGDGMVKVWSLKSGRCLNTLMHNSAVWAVKMDGAHVVSGCEQGLVKVWNADTGALIKTLEKHQGPVNCLSFDQWHVVTGSSDGFVLGWSMLGNLRKRLIAFFHPKEVLCLEFLYLRVISGCADGKIRVFNFLTGTCLKVLVVNSSGDPVSSLFVAENRMVINSPTRLSMFQFKDVLWDYSLPADREIIEKEKQRKGKTSRSSTQRQKMKSQSPKSRGTAKTNGNGTSGLQLPMLPVPQINPDCPRLSIPPWSHPSTALPKMITKTVLNSKCIVLFLGTDGEPEHGPAHPEGAEATLQPEQRKGPSQPMTLDKFLLTTGTLQRTCMPALVSSSVERFAKARESWEYPREHQQHHPVKAPMSKTLLQHKQDQTEQLQRARLHSESLTMKKISTPFETKMLRLKLENSLHEPTVKSSIPAPCVVRPKAGGLLGDKKVPSGPGKAFPPPKDGVQFIDLCRASSELIKPTRSTTAQMKNEFSRRLESCYPYTPDPFRRDSGFRLLTAEQAYEAATAAQCQAQTKPREDQERARKKAWLRKGKGLPVDSFTGERKTPAPELGYKVFI</sequence>
<reference evidence="5 6" key="1">
    <citation type="submission" date="2019-09" db="EMBL/GenBank/DDBJ databases">
        <title>Bird 10,000 Genomes (B10K) Project - Family phase.</title>
        <authorList>
            <person name="Zhang G."/>
        </authorList>
    </citation>
    <scope>NUCLEOTIDE SEQUENCE [LARGE SCALE GENOMIC DNA]</scope>
    <source>
        <strain evidence="5">B10K-DU-030-41</strain>
        <tissue evidence="5">Muscle</tissue>
    </source>
</reference>
<keyword evidence="6" id="KW-1185">Reference proteome</keyword>
<feature type="region of interest" description="Disordered" evidence="4">
    <location>
        <begin position="792"/>
        <end position="812"/>
    </location>
</feature>
<keyword evidence="1 3" id="KW-0853">WD repeat</keyword>
<feature type="non-terminal residue" evidence="5">
    <location>
        <position position="841"/>
    </location>
</feature>
<evidence type="ECO:0000256" key="1">
    <source>
        <dbReference type="ARBA" id="ARBA00022574"/>
    </source>
</evidence>
<dbReference type="Gene3D" id="1.20.1280.50">
    <property type="match status" value="1"/>
</dbReference>
<feature type="region of interest" description="Disordered" evidence="4">
    <location>
        <begin position="560"/>
        <end position="588"/>
    </location>
</feature>
<dbReference type="PROSITE" id="PS50294">
    <property type="entry name" value="WD_REPEATS_REGION"/>
    <property type="match status" value="2"/>
</dbReference>
<dbReference type="SUPFAM" id="SSF50978">
    <property type="entry name" value="WD40 repeat-like"/>
    <property type="match status" value="1"/>
</dbReference>
<dbReference type="SUPFAM" id="SSF81383">
    <property type="entry name" value="F-box domain"/>
    <property type="match status" value="1"/>
</dbReference>
<organism evidence="5 6">
    <name type="scientific">Sapayoa aenigma</name>
    <name type="common">broad-billed sapayoa</name>
    <dbReference type="NCBI Taxonomy" id="239371"/>
    <lineage>
        <taxon>Eukaryota</taxon>
        <taxon>Metazoa</taxon>
        <taxon>Chordata</taxon>
        <taxon>Craniata</taxon>
        <taxon>Vertebrata</taxon>
        <taxon>Euteleostomi</taxon>
        <taxon>Archelosauria</taxon>
        <taxon>Archosauria</taxon>
        <taxon>Dinosauria</taxon>
        <taxon>Saurischia</taxon>
        <taxon>Theropoda</taxon>
        <taxon>Coelurosauria</taxon>
        <taxon>Aves</taxon>
        <taxon>Neognathae</taxon>
        <taxon>Neoaves</taxon>
        <taxon>Telluraves</taxon>
        <taxon>Australaves</taxon>
        <taxon>Passeriformes</taxon>
        <taxon>Tyrannidae</taxon>
        <taxon>Sapayoa</taxon>
    </lineage>
</organism>
<gene>
    <name evidence="5" type="primary">Fbxw10</name>
    <name evidence="5" type="ORF">SAPAEN_R00675</name>
</gene>
<dbReference type="Gene3D" id="2.130.10.10">
    <property type="entry name" value="YVTN repeat-like/Quinoprotein amine dehydrogenase"/>
    <property type="match status" value="1"/>
</dbReference>
<evidence type="ECO:0000256" key="2">
    <source>
        <dbReference type="ARBA" id="ARBA00022737"/>
    </source>
</evidence>
<dbReference type="EMBL" id="VZSY01000076">
    <property type="protein sequence ID" value="NXA06111.1"/>
    <property type="molecule type" value="Genomic_DNA"/>
</dbReference>
<comment type="caution">
    <text evidence="5">The sequence shown here is derived from an EMBL/GenBank/DDBJ whole genome shotgun (WGS) entry which is preliminary data.</text>
</comment>
<dbReference type="Proteomes" id="UP000589485">
    <property type="component" value="Unassembled WGS sequence"/>
</dbReference>
<dbReference type="PANTHER" id="PTHR19872">
    <property type="entry name" value="UBIQUITIN LIGASE SPECIFICITY FACTOR/HREP PROTEIN"/>
    <property type="match status" value="1"/>
</dbReference>
<dbReference type="InterPro" id="IPR036322">
    <property type="entry name" value="WD40_repeat_dom_sf"/>
</dbReference>
<name>A0A7K7SRG8_9TYRA</name>
<proteinExistence type="predicted"/>
<feature type="compositionally biased region" description="Polar residues" evidence="4">
    <location>
        <begin position="479"/>
        <end position="509"/>
    </location>
</feature>
<dbReference type="InterPro" id="IPR036047">
    <property type="entry name" value="F-box-like_dom_sf"/>
</dbReference>
<dbReference type="OrthoDB" id="674604at2759"/>
<dbReference type="PANTHER" id="PTHR19872:SF7">
    <property type="entry name" value="F-BOX AND WD REPEAT DOMAIN CONTAINING PROTEIN 10B-RELATED"/>
    <property type="match status" value="1"/>
</dbReference>
<evidence type="ECO:0000313" key="6">
    <source>
        <dbReference type="Proteomes" id="UP000589485"/>
    </source>
</evidence>
<evidence type="ECO:0000313" key="5">
    <source>
        <dbReference type="EMBL" id="NXA06111.1"/>
    </source>
</evidence>
<accession>A0A7K7SRG8</accession>
<dbReference type="InterPro" id="IPR001680">
    <property type="entry name" value="WD40_rpt"/>
</dbReference>
<feature type="non-terminal residue" evidence="5">
    <location>
        <position position="1"/>
    </location>
</feature>
<evidence type="ECO:0000256" key="3">
    <source>
        <dbReference type="PROSITE-ProRule" id="PRU00221"/>
    </source>
</evidence>
<feature type="region of interest" description="Disordered" evidence="4">
    <location>
        <begin position="469"/>
        <end position="513"/>
    </location>
</feature>
<dbReference type="CDD" id="cd00200">
    <property type="entry name" value="WD40"/>
    <property type="match status" value="1"/>
</dbReference>
<protein>
    <submittedName>
        <fullName evidence="5">FBW10 protein</fullName>
    </submittedName>
</protein>
<keyword evidence="2" id="KW-0677">Repeat</keyword>
<feature type="compositionally biased region" description="Basic and acidic residues" evidence="4">
    <location>
        <begin position="561"/>
        <end position="571"/>
    </location>
</feature>
<dbReference type="PROSITE" id="PS50082">
    <property type="entry name" value="WD_REPEATS_2"/>
    <property type="match status" value="2"/>
</dbReference>
<dbReference type="InterPro" id="IPR051075">
    <property type="entry name" value="SCF_subunit_WD-repeat"/>
</dbReference>
<dbReference type="Pfam" id="PF00400">
    <property type="entry name" value="WD40"/>
    <property type="match status" value="3"/>
</dbReference>